<organism evidence="1 2">
    <name type="scientific">Pseudomonas allii</name>
    <dbReference type="NCBI Taxonomy" id="2740531"/>
    <lineage>
        <taxon>Bacteria</taxon>
        <taxon>Pseudomonadati</taxon>
        <taxon>Pseudomonadota</taxon>
        <taxon>Gammaproteobacteria</taxon>
        <taxon>Pseudomonadales</taxon>
        <taxon>Pseudomonadaceae</taxon>
        <taxon>Pseudomonas</taxon>
    </lineage>
</organism>
<reference evidence="1 2" key="1">
    <citation type="submission" date="2020-05" db="EMBL/GenBank/DDBJ databases">
        <title>Onion-isolated Pseudomonas sp.</title>
        <authorList>
            <person name="Fujikawa T."/>
            <person name="Sawada H."/>
        </authorList>
    </citation>
    <scope>NUCLEOTIDE SEQUENCE [LARGE SCALE GENOMIC DNA]</scope>
    <source>
        <strain evidence="1 2">MAFF 301512</strain>
    </source>
</reference>
<evidence type="ECO:0000313" key="2">
    <source>
        <dbReference type="Proteomes" id="UP000543908"/>
    </source>
</evidence>
<gene>
    <name evidence="1" type="ORF">HT123_06350</name>
</gene>
<dbReference type="EMBL" id="JABUHS010000040">
    <property type="protein sequence ID" value="NWN60831.1"/>
    <property type="molecule type" value="Genomic_DNA"/>
</dbReference>
<name>A0A7Y8UST8_9PSED</name>
<protein>
    <submittedName>
        <fullName evidence="1">Uncharacterized protein</fullName>
    </submittedName>
</protein>
<dbReference type="Proteomes" id="UP000543908">
    <property type="component" value="Unassembled WGS sequence"/>
</dbReference>
<dbReference type="AlphaFoldDB" id="A0A7Y8UST8"/>
<proteinExistence type="predicted"/>
<comment type="caution">
    <text evidence="1">The sequence shown here is derived from an EMBL/GenBank/DDBJ whole genome shotgun (WGS) entry which is preliminary data.</text>
</comment>
<sequence>MSKDSKPPRDLSAEDILEAKRVARVRLIDALYAADRDSLELAGQYVKAALRGNGSILRPKRFSSLGNKI</sequence>
<accession>A0A7Y8UST8</accession>
<evidence type="ECO:0000313" key="1">
    <source>
        <dbReference type="EMBL" id="NWN60831.1"/>
    </source>
</evidence>
<dbReference type="RefSeq" id="WP_179029962.1">
    <property type="nucleotide sequence ID" value="NZ_JABUHS010000040.1"/>
</dbReference>